<dbReference type="InterPro" id="IPR049552">
    <property type="entry name" value="PKS_DH_N"/>
</dbReference>
<dbReference type="PANTHER" id="PTHR43775:SF37">
    <property type="entry name" value="SI:DKEY-61P9.11"/>
    <property type="match status" value="1"/>
</dbReference>
<dbReference type="GO" id="GO:0006633">
    <property type="term" value="P:fatty acid biosynthetic process"/>
    <property type="evidence" value="ECO:0007669"/>
    <property type="project" value="InterPro"/>
</dbReference>
<dbReference type="PROSITE" id="PS52019">
    <property type="entry name" value="PKS_MFAS_DH"/>
    <property type="match status" value="1"/>
</dbReference>
<evidence type="ECO:0000313" key="10">
    <source>
        <dbReference type="EMBL" id="QZA05890.1"/>
    </source>
</evidence>
<dbReference type="FunFam" id="3.40.47.10:FF:000019">
    <property type="entry name" value="Polyketide synthase type I"/>
    <property type="match status" value="1"/>
</dbReference>
<dbReference type="InterPro" id="IPR009081">
    <property type="entry name" value="PP-bd_ACP"/>
</dbReference>
<dbReference type="Gene3D" id="3.10.129.110">
    <property type="entry name" value="Polyketide synthase dehydratase"/>
    <property type="match status" value="1"/>
</dbReference>
<dbReference type="SMART" id="SM00825">
    <property type="entry name" value="PKS_KS"/>
    <property type="match status" value="1"/>
</dbReference>
<dbReference type="SUPFAM" id="SSF52151">
    <property type="entry name" value="FabD/lysophospholipase-like"/>
    <property type="match status" value="1"/>
</dbReference>
<organism evidence="10 11">
    <name type="scientific">Mycolicibacter heraklionensis</name>
    <dbReference type="NCBI Taxonomy" id="512402"/>
    <lineage>
        <taxon>Bacteria</taxon>
        <taxon>Bacillati</taxon>
        <taxon>Actinomycetota</taxon>
        <taxon>Actinomycetes</taxon>
        <taxon>Mycobacteriales</taxon>
        <taxon>Mycobacteriaceae</taxon>
        <taxon>Mycolicibacter</taxon>
    </lineage>
</organism>
<feature type="domain" description="PKS/mFAS DH" evidence="9">
    <location>
        <begin position="924"/>
        <end position="1220"/>
    </location>
</feature>
<dbReference type="PROSITE" id="PS52004">
    <property type="entry name" value="KS3_2"/>
    <property type="match status" value="1"/>
</dbReference>
<name>A0A9X7WEL7_9MYCO</name>
<feature type="domain" description="Ketosynthase family 3 (KS3)" evidence="8">
    <location>
        <begin position="40"/>
        <end position="468"/>
    </location>
</feature>
<protein>
    <submittedName>
        <fullName evidence="10">SDR family NAD(P)-dependent oxidoreductase</fullName>
    </submittedName>
</protein>
<dbReference type="FunFam" id="3.30.70.250:FF:000003">
    <property type="entry name" value="Polyketide beta-ketoacyl synthase Pks3"/>
    <property type="match status" value="1"/>
</dbReference>
<dbReference type="Gene3D" id="1.10.1200.10">
    <property type="entry name" value="ACP-like"/>
    <property type="match status" value="1"/>
</dbReference>
<dbReference type="SUPFAM" id="SSF47336">
    <property type="entry name" value="ACP-like"/>
    <property type="match status" value="1"/>
</dbReference>
<dbReference type="GO" id="GO:0005737">
    <property type="term" value="C:cytoplasm"/>
    <property type="evidence" value="ECO:0007669"/>
    <property type="project" value="TreeGrafter"/>
</dbReference>
<dbReference type="Pfam" id="PF16197">
    <property type="entry name" value="KAsynt_C_assoc"/>
    <property type="match status" value="1"/>
</dbReference>
<dbReference type="InterPro" id="IPR036736">
    <property type="entry name" value="ACP-like_sf"/>
</dbReference>
<feature type="region of interest" description="N-terminal hotdog fold" evidence="6">
    <location>
        <begin position="924"/>
        <end position="1046"/>
    </location>
</feature>
<dbReference type="InterPro" id="IPR032821">
    <property type="entry name" value="PKS_assoc"/>
</dbReference>
<dbReference type="KEGG" id="mher:K3U94_12450"/>
<dbReference type="InterPro" id="IPR049900">
    <property type="entry name" value="PKS_mFAS_DH"/>
</dbReference>
<dbReference type="GO" id="GO:0004312">
    <property type="term" value="F:fatty acid synthase activity"/>
    <property type="evidence" value="ECO:0007669"/>
    <property type="project" value="TreeGrafter"/>
</dbReference>
<dbReference type="InterPro" id="IPR020807">
    <property type="entry name" value="PKS_DH"/>
</dbReference>
<evidence type="ECO:0000256" key="5">
    <source>
        <dbReference type="ARBA" id="ARBA00023268"/>
    </source>
</evidence>
<evidence type="ECO:0000259" key="8">
    <source>
        <dbReference type="PROSITE" id="PS52004"/>
    </source>
</evidence>
<sequence>MSEKSAAPVGGPDRRAIVAEALRKIDDLTARLAVAEAGDTEPIAVVGVGCRLPGGVDGPAALWRLLCDEGSGIVRVPADRWDADALFSSDHSVPGTICSREGGFLTSWQPAEFDAEFFGYSPREADAMDPQQRLLMEVAWEALEHAGITKEAIRGTQTGIFVGLTTNDYAVLAAEKLNPRDADPYLSFGNGPNFAAGRLSYFLGVHGPAMMVDTACSSSLVTIHLACASLRRRESDQALAAGVNLMLAPQNSIATSRWGMLAPDGQCKTFDAAADGYVRGEGAGVVVLKRLSDAQRDGDRVLAVVRGSAVNQDGPSSGQTVPSGPAQQKVVRAALASARLEPADIDYVEAHGTGTALGDPIELDALSAVFGERGSSAPLVLGSVKTNLGHLESASGVAGFIKTVLSVQQGFIPRHLNFSQLTPNAGVGAWNFVVAARAMDWPAVSRPRRAGVSSFGVSGTNAHVIVEQAPDAEVAAAAPAVPVSTLVVSGKSPARIAATAGVLAQWLQTDGAGVALPDIAETLRENRSRFKYTAGVCARDRAAALAGLTALAAGESGPGVVEPKSRPATSRPVFVFSGQGSHWVGMGRRLLADEPVFAAAVDELEPVFVRQVGFSLREVIEQGREISGDAQVQPVIMGLQLALAALWRSYGVVPDAVIGHSMGEVSAAVVAGALTLEQGLQVIGVRSALMSRQAGQGAVALLELDAAATQELLAGYPGVEVAGYLSPRQTVVAGAPADVDAVIAAVAASERFARRVNMEVASHTAFMDPILDELRAELADLTPQMPQIPFISTAVDPAGPTPRLDAEYWVANVRKPALVIQAVTVAVADHDTFIEVSPHPLLTHSIIETAEAAVAEPVTVASTLRRGDDETLSFHVQLTELGRHHSGTGDAKAGGFAELPNTPWQHSLHWLHVPGRAGQASDVHPLLGVHVEMLTGGDHMWQNDLRVEAMPWLADQPVHGQAVASAAAVIEMAVAAGSQALGRPAESISVTDLKIEQPLVLEHGTQVTTQLSGANGQTRVEIHARQGDEAWTRHAVADIAAAPADRVGPESQEDSADSVLTLPDDVATHPAYRLHPALLDAGLRQLAAGIPADDAEHSGYVPAAVAAVRVFAPVGRQVRCHTEVSSHEDKVAVGRVVLTDDSGAVVAELTGVELRPLDPRSLRVPLGQKLFAAEWALSSAPDVAGAVDGSWLVLSEPSAGELAAQFGARLAGPNRKVVTGRFADEPALSEAVARTAADPAHPPAGIVVFLDRAGFDGSDPDGALARARELIWTAASTARAAVEGWPEASGDHKPRLWLVSRGGLAFGSDEPGDPAVGALKGVVRTWRFPGELARVLADEPDLGATLVDLDASGDTAALVDALLAELGAPLRDDVIAWRGGQRYTERLTRAALDGAGDTAGTAETAQAKVRADGSYLLTGGLGGLGTVVARWLAARGAGRIVLNGRSEPSEQQRAVLDELAAATEVVFVAGDISSPGVAERLVAAAQETGKPLRGVVHAAGVLGDGLVTAVSRESLESVWSAKAVGAARLHAATAATPLDWWVGFSSMAALLGLPGQLGYATSNAWLDALMAWRHASGLPATAINWGQWSDVGLGRSMTLSVLDPISPDEGIEALDAVLGADAGLIGPRVGVGRLRIDRAVATSPEFRDLTFFEDLVAEASETGVTGGAAATGEQAGAGASAAGVPDWSTIPADKRHEELVVRLQAILARELRTSATAVDVDQPFPEMGLDSMIAMTVLKETQQLVGVDLSASMLWNHPSISALTTHLVGLLASRYAEPDSTAGQDDDDLGFGSSGGVLDELFDQVESASTGSESGIY</sequence>
<comment type="caution">
    <text evidence="6">Lacks conserved residue(s) required for the propagation of feature annotation.</text>
</comment>
<dbReference type="InterPro" id="IPR014043">
    <property type="entry name" value="Acyl_transferase_dom"/>
</dbReference>
<evidence type="ECO:0000256" key="2">
    <source>
        <dbReference type="ARBA" id="ARBA00022553"/>
    </source>
</evidence>
<dbReference type="EMBL" id="CP080997">
    <property type="protein sequence ID" value="QZA05890.1"/>
    <property type="molecule type" value="Genomic_DNA"/>
</dbReference>
<dbReference type="Pfam" id="PF02801">
    <property type="entry name" value="Ketoacyl-synt_C"/>
    <property type="match status" value="1"/>
</dbReference>
<dbReference type="InterPro" id="IPR049551">
    <property type="entry name" value="PKS_DH_C"/>
</dbReference>
<evidence type="ECO:0000256" key="4">
    <source>
        <dbReference type="ARBA" id="ARBA00022857"/>
    </source>
</evidence>
<evidence type="ECO:0000259" key="9">
    <source>
        <dbReference type="PROSITE" id="PS52019"/>
    </source>
</evidence>
<dbReference type="SMART" id="SM00822">
    <property type="entry name" value="PKS_KR"/>
    <property type="match status" value="1"/>
</dbReference>
<dbReference type="Pfam" id="PF21089">
    <property type="entry name" value="PKS_DH_N"/>
    <property type="match status" value="1"/>
</dbReference>
<dbReference type="PROSITE" id="PS00606">
    <property type="entry name" value="KS3_1"/>
    <property type="match status" value="1"/>
</dbReference>
<evidence type="ECO:0000313" key="11">
    <source>
        <dbReference type="Proteomes" id="UP000825008"/>
    </source>
</evidence>
<evidence type="ECO:0000256" key="6">
    <source>
        <dbReference type="PROSITE-ProRule" id="PRU01363"/>
    </source>
</evidence>
<dbReference type="CDD" id="cd08955">
    <property type="entry name" value="KR_2_FAS_SDR_x"/>
    <property type="match status" value="1"/>
</dbReference>
<dbReference type="InterPro" id="IPR016036">
    <property type="entry name" value="Malonyl_transacylase_ACP-bd"/>
</dbReference>
<dbReference type="InterPro" id="IPR016039">
    <property type="entry name" value="Thiolase-like"/>
</dbReference>
<dbReference type="Gene3D" id="3.40.47.10">
    <property type="match status" value="1"/>
</dbReference>
<dbReference type="InterPro" id="IPR013968">
    <property type="entry name" value="PKS_KR"/>
</dbReference>
<dbReference type="Gene3D" id="3.30.70.250">
    <property type="entry name" value="Malonyl-CoA ACP transacylase, ACP-binding"/>
    <property type="match status" value="1"/>
</dbReference>
<dbReference type="InterPro" id="IPR057326">
    <property type="entry name" value="KR_dom"/>
</dbReference>
<dbReference type="InterPro" id="IPR042104">
    <property type="entry name" value="PKS_dehydratase_sf"/>
</dbReference>
<keyword evidence="3" id="KW-0808">Transferase</keyword>
<dbReference type="InterPro" id="IPR018201">
    <property type="entry name" value="Ketoacyl_synth_AS"/>
</dbReference>
<feature type="region of interest" description="C-terminal hotdog fold" evidence="6">
    <location>
        <begin position="1063"/>
        <end position="1220"/>
    </location>
</feature>
<dbReference type="SMART" id="SM00827">
    <property type="entry name" value="PKS_AT"/>
    <property type="match status" value="1"/>
</dbReference>
<dbReference type="SUPFAM" id="SSF53901">
    <property type="entry name" value="Thiolase-like"/>
    <property type="match status" value="1"/>
</dbReference>
<dbReference type="GO" id="GO:0031177">
    <property type="term" value="F:phosphopantetheine binding"/>
    <property type="evidence" value="ECO:0007669"/>
    <property type="project" value="InterPro"/>
</dbReference>
<dbReference type="GO" id="GO:0071770">
    <property type="term" value="P:DIM/DIP cell wall layer assembly"/>
    <property type="evidence" value="ECO:0007669"/>
    <property type="project" value="TreeGrafter"/>
</dbReference>
<keyword evidence="1" id="KW-0596">Phosphopantetheine</keyword>
<dbReference type="InterPro" id="IPR014030">
    <property type="entry name" value="Ketoacyl_synth_N"/>
</dbReference>
<dbReference type="SUPFAM" id="SSF51735">
    <property type="entry name" value="NAD(P)-binding Rossmann-fold domains"/>
    <property type="match status" value="2"/>
</dbReference>
<dbReference type="PROSITE" id="PS50075">
    <property type="entry name" value="CARRIER"/>
    <property type="match status" value="1"/>
</dbReference>
<reference evidence="10" key="1">
    <citation type="submission" date="2021-08" db="EMBL/GenBank/DDBJ databases">
        <title>Whole genome sequencing of non-tuberculosis mycobacteria type-strains.</title>
        <authorList>
            <person name="Igarashi Y."/>
            <person name="Osugi A."/>
            <person name="Mitarai S."/>
        </authorList>
    </citation>
    <scope>NUCLEOTIDE SEQUENCE</scope>
    <source>
        <strain evidence="10">JCM 30995</strain>
    </source>
</reference>
<dbReference type="RefSeq" id="WP_220693919.1">
    <property type="nucleotide sequence ID" value="NZ_CP080997.1"/>
</dbReference>
<proteinExistence type="predicted"/>
<accession>A0A9X7WEL7</accession>
<dbReference type="SUPFAM" id="SSF55048">
    <property type="entry name" value="Probable ACP-binding domain of malonyl-CoA ACP transacylase"/>
    <property type="match status" value="1"/>
</dbReference>
<dbReference type="Proteomes" id="UP000825008">
    <property type="component" value="Chromosome"/>
</dbReference>
<dbReference type="GO" id="GO:0005886">
    <property type="term" value="C:plasma membrane"/>
    <property type="evidence" value="ECO:0007669"/>
    <property type="project" value="TreeGrafter"/>
</dbReference>
<dbReference type="Pfam" id="PF00109">
    <property type="entry name" value="ketoacyl-synt"/>
    <property type="match status" value="1"/>
</dbReference>
<dbReference type="Pfam" id="PF00550">
    <property type="entry name" value="PP-binding"/>
    <property type="match status" value="1"/>
</dbReference>
<keyword evidence="4" id="KW-0521">NADP</keyword>
<dbReference type="InterPro" id="IPR014031">
    <property type="entry name" value="Ketoacyl_synth_C"/>
</dbReference>
<dbReference type="InterPro" id="IPR020806">
    <property type="entry name" value="PKS_PP-bd"/>
</dbReference>
<dbReference type="InterPro" id="IPR036291">
    <property type="entry name" value="NAD(P)-bd_dom_sf"/>
</dbReference>
<dbReference type="Pfam" id="PF00698">
    <property type="entry name" value="Acyl_transf_1"/>
    <property type="match status" value="1"/>
</dbReference>
<dbReference type="InterPro" id="IPR001227">
    <property type="entry name" value="Ac_transferase_dom_sf"/>
</dbReference>
<evidence type="ECO:0000256" key="1">
    <source>
        <dbReference type="ARBA" id="ARBA00022450"/>
    </source>
</evidence>
<dbReference type="PANTHER" id="PTHR43775">
    <property type="entry name" value="FATTY ACID SYNTHASE"/>
    <property type="match status" value="1"/>
</dbReference>
<gene>
    <name evidence="10" type="ORF">K3U94_12450</name>
</gene>
<dbReference type="Gene3D" id="3.10.129.10">
    <property type="entry name" value="Hotdog Thioesterase"/>
    <property type="match status" value="1"/>
</dbReference>
<dbReference type="InterPro" id="IPR050091">
    <property type="entry name" value="PKS_NRPS_Biosynth_Enz"/>
</dbReference>
<keyword evidence="2" id="KW-0597">Phosphoprotein</keyword>
<dbReference type="Gene3D" id="3.40.50.720">
    <property type="entry name" value="NAD(P)-binding Rossmann-like Domain"/>
    <property type="match status" value="1"/>
</dbReference>
<dbReference type="InterPro" id="IPR016035">
    <property type="entry name" value="Acyl_Trfase/lysoPLipase"/>
</dbReference>
<dbReference type="SMART" id="SM00823">
    <property type="entry name" value="PKS_PP"/>
    <property type="match status" value="1"/>
</dbReference>
<dbReference type="CDD" id="cd00833">
    <property type="entry name" value="PKS"/>
    <property type="match status" value="1"/>
</dbReference>
<dbReference type="GO" id="GO:0004315">
    <property type="term" value="F:3-oxoacyl-[acyl-carrier-protein] synthase activity"/>
    <property type="evidence" value="ECO:0007669"/>
    <property type="project" value="InterPro"/>
</dbReference>
<keyword evidence="5" id="KW-0511">Multifunctional enzyme</keyword>
<dbReference type="Pfam" id="PF14765">
    <property type="entry name" value="PS-DH"/>
    <property type="match status" value="1"/>
</dbReference>
<dbReference type="Gene3D" id="3.40.366.10">
    <property type="entry name" value="Malonyl-Coenzyme A Acyl Carrier Protein, domain 2"/>
    <property type="match status" value="1"/>
</dbReference>
<feature type="domain" description="Carrier" evidence="7">
    <location>
        <begin position="1697"/>
        <end position="1771"/>
    </location>
</feature>
<dbReference type="Pfam" id="PF08659">
    <property type="entry name" value="KR"/>
    <property type="match status" value="1"/>
</dbReference>
<dbReference type="SMART" id="SM00826">
    <property type="entry name" value="PKS_DH"/>
    <property type="match status" value="1"/>
</dbReference>
<dbReference type="InterPro" id="IPR020841">
    <property type="entry name" value="PKS_Beta-ketoAc_synthase_dom"/>
</dbReference>
<evidence type="ECO:0000256" key="3">
    <source>
        <dbReference type="ARBA" id="ARBA00022679"/>
    </source>
</evidence>
<evidence type="ECO:0000259" key="7">
    <source>
        <dbReference type="PROSITE" id="PS50075"/>
    </source>
</evidence>
<dbReference type="SMART" id="SM01294">
    <property type="entry name" value="PKS_PP_betabranch"/>
    <property type="match status" value="1"/>
</dbReference>